<dbReference type="EMBL" id="AM889137">
    <property type="protein sequence ID" value="CBA03504.1"/>
    <property type="molecule type" value="Genomic_DNA"/>
</dbReference>
<evidence type="ECO:0000313" key="1">
    <source>
        <dbReference type="EMBL" id="CBA03504.1"/>
    </source>
</evidence>
<name>C6S9Z2_NEIME</name>
<accession>C6S9Z2</accession>
<gene>
    <name evidence="1" type="ORF">NME_0101</name>
</gene>
<organism evidence="1">
    <name type="scientific">Neisseria meningitidis alpha153</name>
    <dbReference type="NCBI Taxonomy" id="663926"/>
    <lineage>
        <taxon>Bacteria</taxon>
        <taxon>Pseudomonadati</taxon>
        <taxon>Pseudomonadota</taxon>
        <taxon>Betaproteobacteria</taxon>
        <taxon>Neisseriales</taxon>
        <taxon>Neisseriaceae</taxon>
        <taxon>Neisseria</taxon>
    </lineage>
</organism>
<proteinExistence type="predicted"/>
<dbReference type="AlphaFoldDB" id="C6S9Z2"/>
<protein>
    <submittedName>
        <fullName evidence="1">Uncharacterized protein</fullName>
    </submittedName>
</protein>
<reference evidence="1" key="1">
    <citation type="journal article" date="2008" name="Proc. Natl. Acad. Sci. U.S.A.">
        <title>Whole-genome comparison of disease and carriage strains provides insights into virulence evolution in Neisseria meningitidis.</title>
        <authorList>
            <person name="Schoen C."/>
            <person name="Blom J."/>
            <person name="Claus H."/>
            <person name="Schramm-Glueck A."/>
            <person name="Brandt P."/>
            <person name="Mueller T."/>
            <person name="Goesmann A."/>
            <person name="Joseph B."/>
            <person name="Konietzny S."/>
            <person name="Kurzai O."/>
            <person name="Schmitt C."/>
            <person name="Friedrich T."/>
            <person name="Linke B."/>
            <person name="Vogel U."/>
            <person name="Frosch M."/>
        </authorList>
    </citation>
    <scope>NUCLEOTIDE SEQUENCE</scope>
    <source>
        <strain evidence="1">Alpha153</strain>
    </source>
</reference>
<sequence>MVFQIGKLYRFLYTILCRMELCYSRYAWRGSVQICLQRLSSLTVFKPNNRCRLNCFQTASVLSAFGQKGGYSAFEQTNRSILLTILPSETIFSSLKFDAGRVSDGMDVVESCRLCVKPPRSAYFAISLFQELKNVY</sequence>